<dbReference type="SUPFAM" id="SSF46785">
    <property type="entry name" value="Winged helix' DNA-binding domain"/>
    <property type="match status" value="1"/>
</dbReference>
<comment type="subcellular location">
    <subcellularLocation>
        <location evidence="1">Cytoplasm</location>
    </subcellularLocation>
</comment>
<dbReference type="NCBIfam" id="TIGR00475">
    <property type="entry name" value="selB"/>
    <property type="match status" value="1"/>
</dbReference>
<dbReference type="Pfam" id="PF09107">
    <property type="entry name" value="WHD_3rd_SelB"/>
    <property type="match status" value="1"/>
</dbReference>
<organism evidence="9 10">
    <name type="scientific">Candidatus Nitrosymbiomonas proteolyticus</name>
    <dbReference type="NCBI Taxonomy" id="2608984"/>
    <lineage>
        <taxon>Bacteria</taxon>
        <taxon>Bacillati</taxon>
        <taxon>Armatimonadota</taxon>
        <taxon>Armatimonadota incertae sedis</taxon>
        <taxon>Candidatus Nitrosymbiomonas</taxon>
    </lineage>
</organism>
<dbReference type="GO" id="GO:0005829">
    <property type="term" value="C:cytosol"/>
    <property type="evidence" value="ECO:0007669"/>
    <property type="project" value="TreeGrafter"/>
</dbReference>
<sequence>MARLIGTAGHVDHGKTSLIKALTGIDADRLPEEKARGMTIDLGFAYVELPGIGRASIVDVPGHERFLTNMIVGALGVDVALLCVKAADSVMPQTREHLQILLLLPVERLIVALTFADLADDETLQIAKDEVQELLDATRFAGAPVVPVSAPTGDGVAELKDALAQALRETSAAEEGPWYLPIDRAFVLKGQGIVVTGPLMRGAVRAGDEVSVQPGDVRARVRSIQHHGEPTEIAEAGRRTALVLSGIKPERVRRGMIAGEPGTVFETLRFDARVEWVAACKHGSRVRVSLGAEEVIGRAFLNAQDRDLVQLRLESPVGCATFQPLILRHYSPPHVIAGGRVTVPLAAPRRFRDAPQASVDSSNRAVSVLALLSADARGRSVAEVAQQAGLSHSAAAEALQRLASEGQAINLSGAWIASHQLTAAGEAIVLALQRMHAAAPSQSSHPRDRVLKAAGLDWKGASLDRSLALLSQAGKVEVLGANLRLPGYRVQMNPHQRQLLDRVEGALSASVASPPSPSEIALAERLPLQAVEAAIKLGLEAGEIVRIDKDMYLTQEALRKIQDSIVAAFGDRSFAAAEFRDLLGTSRKFAIPWLEYLDRIRFTLRVGDKRVVRGRNLEE</sequence>
<dbReference type="GO" id="GO:0003924">
    <property type="term" value="F:GTPase activity"/>
    <property type="evidence" value="ECO:0007669"/>
    <property type="project" value="InterPro"/>
</dbReference>
<dbReference type="InterPro" id="IPR036388">
    <property type="entry name" value="WH-like_DNA-bd_sf"/>
</dbReference>
<dbReference type="InterPro" id="IPR057335">
    <property type="entry name" value="Beta-barrel_SelB"/>
</dbReference>
<evidence type="ECO:0000313" key="10">
    <source>
        <dbReference type="Proteomes" id="UP000662873"/>
    </source>
</evidence>
<keyword evidence="3" id="KW-0963">Cytoplasm</keyword>
<dbReference type="SUPFAM" id="SSF52540">
    <property type="entry name" value="P-loop containing nucleoside triphosphate hydrolases"/>
    <property type="match status" value="1"/>
</dbReference>
<dbReference type="PROSITE" id="PS00301">
    <property type="entry name" value="G_TR_1"/>
    <property type="match status" value="1"/>
</dbReference>
<dbReference type="PANTHER" id="PTHR43721:SF22">
    <property type="entry name" value="ELONGATION FACTOR TU, MITOCHONDRIAL"/>
    <property type="match status" value="1"/>
</dbReference>
<keyword evidence="4" id="KW-0648">Protein biosynthesis</keyword>
<feature type="domain" description="Tr-type G" evidence="8">
    <location>
        <begin position="1"/>
        <end position="172"/>
    </location>
</feature>
<keyword evidence="5" id="KW-0342">GTP-binding</keyword>
<dbReference type="InterPro" id="IPR000795">
    <property type="entry name" value="T_Tr_GTP-bd_dom"/>
</dbReference>
<dbReference type="CDD" id="cd03696">
    <property type="entry name" value="SelB_II"/>
    <property type="match status" value="1"/>
</dbReference>
<dbReference type="PROSITE" id="PS51722">
    <property type="entry name" value="G_TR_2"/>
    <property type="match status" value="1"/>
</dbReference>
<dbReference type="CDD" id="cd04171">
    <property type="entry name" value="SelB"/>
    <property type="match status" value="1"/>
</dbReference>
<dbReference type="InterPro" id="IPR027417">
    <property type="entry name" value="P-loop_NTPase"/>
</dbReference>
<dbReference type="GO" id="GO:0006355">
    <property type="term" value="P:regulation of DNA-templated transcription"/>
    <property type="evidence" value="ECO:0007669"/>
    <property type="project" value="InterPro"/>
</dbReference>
<comment type="function">
    <text evidence="6">Translation factor necessary for the incorporation of selenocysteine into proteins. It probably replaces EF-Tu for the insertion of selenocysteine directed by the UGA codon. SelB binds GTP and GDP.</text>
</comment>
<dbReference type="GO" id="GO:0003723">
    <property type="term" value="F:RNA binding"/>
    <property type="evidence" value="ECO:0007669"/>
    <property type="project" value="InterPro"/>
</dbReference>
<evidence type="ECO:0000313" key="9">
    <source>
        <dbReference type="EMBL" id="BBO23094.1"/>
    </source>
</evidence>
<name>A0A809SDJ8_9BACT</name>
<dbReference type="InterPro" id="IPR036390">
    <property type="entry name" value="WH_DNA-bd_sf"/>
</dbReference>
<dbReference type="InterPro" id="IPR004161">
    <property type="entry name" value="EFTu-like_2"/>
</dbReference>
<dbReference type="InterPro" id="IPR009000">
    <property type="entry name" value="Transl_B-barrel_sf"/>
</dbReference>
<proteinExistence type="predicted"/>
<dbReference type="Proteomes" id="UP000662873">
    <property type="component" value="Chromosome"/>
</dbReference>
<dbReference type="InterPro" id="IPR050055">
    <property type="entry name" value="EF-Tu_GTPase"/>
</dbReference>
<dbReference type="GO" id="GO:0003746">
    <property type="term" value="F:translation elongation factor activity"/>
    <property type="evidence" value="ECO:0007669"/>
    <property type="project" value="UniProtKB-KW"/>
</dbReference>
<dbReference type="Pfam" id="PF00009">
    <property type="entry name" value="GTP_EFTU"/>
    <property type="match status" value="1"/>
</dbReference>
<dbReference type="PRINTS" id="PR00315">
    <property type="entry name" value="ELONGATNFCT"/>
</dbReference>
<dbReference type="Gene3D" id="1.10.10.10">
    <property type="entry name" value="Winged helix-like DNA-binding domain superfamily/Winged helix DNA-binding domain"/>
    <property type="match status" value="2"/>
</dbReference>
<dbReference type="PANTHER" id="PTHR43721">
    <property type="entry name" value="ELONGATION FACTOR TU-RELATED"/>
    <property type="match status" value="1"/>
</dbReference>
<evidence type="ECO:0000256" key="6">
    <source>
        <dbReference type="ARBA" id="ARBA00025526"/>
    </source>
</evidence>
<gene>
    <name evidence="9" type="ORF">NPRO_06890</name>
</gene>
<dbReference type="Gene3D" id="2.40.30.10">
    <property type="entry name" value="Translation factors"/>
    <property type="match status" value="1"/>
</dbReference>
<dbReference type="InterPro" id="IPR005471">
    <property type="entry name" value="Tscrpt_reg_IclR_N"/>
</dbReference>
<dbReference type="EMBL" id="AP021858">
    <property type="protein sequence ID" value="BBO23094.1"/>
    <property type="molecule type" value="Genomic_DNA"/>
</dbReference>
<dbReference type="KEGG" id="npy:NPRO_06890"/>
<dbReference type="GO" id="GO:0003677">
    <property type="term" value="F:DNA binding"/>
    <property type="evidence" value="ECO:0007669"/>
    <property type="project" value="InterPro"/>
</dbReference>
<evidence type="ECO:0000256" key="1">
    <source>
        <dbReference type="ARBA" id="ARBA00004496"/>
    </source>
</evidence>
<keyword evidence="9" id="KW-0251">Elongation factor</keyword>
<dbReference type="InterPro" id="IPR031157">
    <property type="entry name" value="G_TR_CS"/>
</dbReference>
<accession>A0A809SDJ8</accession>
<dbReference type="Gene3D" id="3.40.50.300">
    <property type="entry name" value="P-loop containing nucleotide triphosphate hydrolases"/>
    <property type="match status" value="1"/>
</dbReference>
<dbReference type="Pfam" id="PF09339">
    <property type="entry name" value="HTH_IclR"/>
    <property type="match status" value="1"/>
</dbReference>
<dbReference type="GO" id="GO:0001514">
    <property type="term" value="P:selenocysteine incorporation"/>
    <property type="evidence" value="ECO:0007669"/>
    <property type="project" value="InterPro"/>
</dbReference>
<dbReference type="Pfam" id="PF25461">
    <property type="entry name" value="Beta-barrel_SelB"/>
    <property type="match status" value="1"/>
</dbReference>
<dbReference type="InterPro" id="IPR015191">
    <property type="entry name" value="SelB_WHD4"/>
</dbReference>
<keyword evidence="5" id="KW-0547">Nucleotide-binding</keyword>
<dbReference type="Pfam" id="PF03144">
    <property type="entry name" value="GTP_EFTU_D2"/>
    <property type="match status" value="1"/>
</dbReference>
<evidence type="ECO:0000256" key="3">
    <source>
        <dbReference type="ARBA" id="ARBA00022490"/>
    </source>
</evidence>
<dbReference type="SUPFAM" id="SSF50447">
    <property type="entry name" value="Translation proteins"/>
    <property type="match status" value="1"/>
</dbReference>
<evidence type="ECO:0000259" key="8">
    <source>
        <dbReference type="PROSITE" id="PS51722"/>
    </source>
</evidence>
<protein>
    <recommendedName>
        <fullName evidence="2">Selenocysteine-specific elongation factor</fullName>
    </recommendedName>
    <alternativeName>
        <fullName evidence="7">SelB translation factor</fullName>
    </alternativeName>
</protein>
<dbReference type="InterPro" id="IPR004535">
    <property type="entry name" value="Transl_elong_SelB"/>
</dbReference>
<evidence type="ECO:0000256" key="2">
    <source>
        <dbReference type="ARBA" id="ARBA00015953"/>
    </source>
</evidence>
<evidence type="ECO:0000256" key="7">
    <source>
        <dbReference type="ARBA" id="ARBA00031615"/>
    </source>
</evidence>
<reference evidence="9" key="1">
    <citation type="journal article" name="DNA Res.">
        <title>The physiological potential of anammox bacteria as revealed by their core genome structure.</title>
        <authorList>
            <person name="Okubo T."/>
            <person name="Toyoda A."/>
            <person name="Fukuhara K."/>
            <person name="Uchiyama I."/>
            <person name="Harigaya Y."/>
            <person name="Kuroiwa M."/>
            <person name="Suzuki T."/>
            <person name="Murakami Y."/>
            <person name="Suwa Y."/>
            <person name="Takami H."/>
        </authorList>
    </citation>
    <scope>NUCLEOTIDE SEQUENCE</scope>
    <source>
        <strain evidence="9">317325-2</strain>
    </source>
</reference>
<dbReference type="AlphaFoldDB" id="A0A809SDJ8"/>
<evidence type="ECO:0000256" key="5">
    <source>
        <dbReference type="ARBA" id="ARBA00023134"/>
    </source>
</evidence>
<dbReference type="Gene3D" id="1.10.10.2770">
    <property type="match status" value="1"/>
</dbReference>
<dbReference type="GO" id="GO:0005525">
    <property type="term" value="F:GTP binding"/>
    <property type="evidence" value="ECO:0007669"/>
    <property type="project" value="UniProtKB-KW"/>
</dbReference>
<evidence type="ECO:0000256" key="4">
    <source>
        <dbReference type="ARBA" id="ARBA00022917"/>
    </source>
</evidence>